<comment type="caution">
    <text evidence="1">The sequence shown here is derived from an EMBL/GenBank/DDBJ whole genome shotgun (WGS) entry which is preliminary data.</text>
</comment>
<gene>
    <name evidence="1" type="ORF">MES4922_30382</name>
</gene>
<evidence type="ECO:0000313" key="2">
    <source>
        <dbReference type="Proteomes" id="UP001152604"/>
    </source>
</evidence>
<proteinExistence type="predicted"/>
<sequence>MPIIPHRFSWNTGFAPLSPAAAELAQKGIECACNVLPLISLRKMVGDAGIEPATPPV</sequence>
<accession>A0ABM9DZ12</accession>
<reference evidence="1" key="1">
    <citation type="submission" date="2022-03" db="EMBL/GenBank/DDBJ databases">
        <authorList>
            <person name="Brunel B."/>
        </authorList>
    </citation>
    <scope>NUCLEOTIDE SEQUENCE</scope>
    <source>
        <strain evidence="1">STM4922sample</strain>
    </source>
</reference>
<evidence type="ECO:0000313" key="1">
    <source>
        <dbReference type="EMBL" id="CAH2402004.1"/>
    </source>
</evidence>
<dbReference type="EMBL" id="CAKXZS010000023">
    <property type="protein sequence ID" value="CAH2402004.1"/>
    <property type="molecule type" value="Genomic_DNA"/>
</dbReference>
<protein>
    <submittedName>
        <fullName evidence="1">Uncharacterized protein</fullName>
    </submittedName>
</protein>
<organism evidence="1 2">
    <name type="scientific">Mesorhizobium ventifaucium</name>
    <dbReference type="NCBI Taxonomy" id="666020"/>
    <lineage>
        <taxon>Bacteria</taxon>
        <taxon>Pseudomonadati</taxon>
        <taxon>Pseudomonadota</taxon>
        <taxon>Alphaproteobacteria</taxon>
        <taxon>Hyphomicrobiales</taxon>
        <taxon>Phyllobacteriaceae</taxon>
        <taxon>Mesorhizobium</taxon>
    </lineage>
</organism>
<dbReference type="Proteomes" id="UP001152604">
    <property type="component" value="Unassembled WGS sequence"/>
</dbReference>
<keyword evidence="2" id="KW-1185">Reference proteome</keyword>
<name>A0ABM9DZ12_9HYPH</name>